<dbReference type="InterPro" id="IPR023346">
    <property type="entry name" value="Lysozyme-like_dom_sf"/>
</dbReference>
<comment type="caution">
    <text evidence="1">The sequence shown here is derived from an EMBL/GenBank/DDBJ whole genome shotgun (WGS) entry which is preliminary data.</text>
</comment>
<dbReference type="Proteomes" id="UP000177269">
    <property type="component" value="Unassembled WGS sequence"/>
</dbReference>
<dbReference type="SUPFAM" id="SSF53955">
    <property type="entry name" value="Lysozyme-like"/>
    <property type="match status" value="1"/>
</dbReference>
<proteinExistence type="predicted"/>
<sequence>MLIGAFYSNSATGDIGNKIEASVLSAISSEKEIVITAVEAEKMKTESEMTVKERVSVYFEDDPVLVRIAGCESSYRHLDKNGYIVRGKVNRRDIGVMQINEYYHLSASKKLGYDIYTLEGNMAYAKYLYEKKGSQPWNSSRACWNS</sequence>
<evidence type="ECO:0008006" key="3">
    <source>
        <dbReference type="Google" id="ProtNLM"/>
    </source>
</evidence>
<evidence type="ECO:0000313" key="1">
    <source>
        <dbReference type="EMBL" id="OHA42981.1"/>
    </source>
</evidence>
<reference evidence="1 2" key="1">
    <citation type="journal article" date="2016" name="Nat. Commun.">
        <title>Thousands of microbial genomes shed light on interconnected biogeochemical processes in an aquifer system.</title>
        <authorList>
            <person name="Anantharaman K."/>
            <person name="Brown C.T."/>
            <person name="Hug L.A."/>
            <person name="Sharon I."/>
            <person name="Castelle C.J."/>
            <person name="Probst A.J."/>
            <person name="Thomas B.C."/>
            <person name="Singh A."/>
            <person name="Wilkins M.J."/>
            <person name="Karaoz U."/>
            <person name="Brodie E.L."/>
            <person name="Williams K.H."/>
            <person name="Hubbard S.S."/>
            <person name="Banfield J.F."/>
        </authorList>
    </citation>
    <scope>NUCLEOTIDE SEQUENCE [LARGE SCALE GENOMIC DNA]</scope>
</reference>
<gene>
    <name evidence="1" type="ORF">A3G52_01940</name>
</gene>
<dbReference type="AlphaFoldDB" id="A0A1G2P5Y0"/>
<organism evidence="1 2">
    <name type="scientific">Candidatus Taylorbacteria bacterium RIFCSPLOWO2_12_FULL_43_20</name>
    <dbReference type="NCBI Taxonomy" id="1802332"/>
    <lineage>
        <taxon>Bacteria</taxon>
        <taxon>Candidatus Tayloriibacteriota</taxon>
    </lineage>
</organism>
<name>A0A1G2P5Y0_9BACT</name>
<evidence type="ECO:0000313" key="2">
    <source>
        <dbReference type="Proteomes" id="UP000177269"/>
    </source>
</evidence>
<accession>A0A1G2P5Y0</accession>
<protein>
    <recommendedName>
        <fullName evidence="3">Transglycosylase SLT domain-containing protein</fullName>
    </recommendedName>
</protein>
<dbReference type="EMBL" id="MHSK01000002">
    <property type="protein sequence ID" value="OHA42981.1"/>
    <property type="molecule type" value="Genomic_DNA"/>
</dbReference>